<keyword evidence="9" id="KW-0131">Cell cycle</keyword>
<feature type="domain" description="RecF/RecN/SMC N-terminal" evidence="12">
    <location>
        <begin position="4"/>
        <end position="131"/>
    </location>
</feature>
<organism evidence="13 14">
    <name type="scientific">Plakobranchus ocellatus</name>
    <dbReference type="NCBI Taxonomy" id="259542"/>
    <lineage>
        <taxon>Eukaryota</taxon>
        <taxon>Metazoa</taxon>
        <taxon>Spiralia</taxon>
        <taxon>Lophotrochozoa</taxon>
        <taxon>Mollusca</taxon>
        <taxon>Gastropoda</taxon>
        <taxon>Heterobranchia</taxon>
        <taxon>Euthyneura</taxon>
        <taxon>Panpulmonata</taxon>
        <taxon>Sacoglossa</taxon>
        <taxon>Placobranchoidea</taxon>
        <taxon>Plakobranchidae</taxon>
        <taxon>Plakobranchus</taxon>
    </lineage>
</organism>
<dbReference type="GO" id="GO:0051301">
    <property type="term" value="P:cell division"/>
    <property type="evidence" value="ECO:0007669"/>
    <property type="project" value="UniProtKB-KW"/>
</dbReference>
<proteinExistence type="inferred from homology"/>
<keyword evidence="4" id="KW-0158">Chromosome</keyword>
<dbReference type="GO" id="GO:0016887">
    <property type="term" value="F:ATP hydrolysis activity"/>
    <property type="evidence" value="ECO:0007669"/>
    <property type="project" value="InterPro"/>
</dbReference>
<evidence type="ECO:0000256" key="2">
    <source>
        <dbReference type="ARBA" id="ARBA00004286"/>
    </source>
</evidence>
<comment type="caution">
    <text evidence="13">The sequence shown here is derived from an EMBL/GenBank/DDBJ whole genome shotgun (WGS) entry which is preliminary data.</text>
</comment>
<dbReference type="GO" id="GO:0007062">
    <property type="term" value="P:sister chromatid cohesion"/>
    <property type="evidence" value="ECO:0007669"/>
    <property type="project" value="InterPro"/>
</dbReference>
<accession>A0AAV4B8Q1</accession>
<feature type="compositionally biased region" description="Low complexity" evidence="11">
    <location>
        <begin position="361"/>
        <end position="372"/>
    </location>
</feature>
<keyword evidence="8" id="KW-0539">Nucleus</keyword>
<evidence type="ECO:0000259" key="12">
    <source>
        <dbReference type="Pfam" id="PF02463"/>
    </source>
</evidence>
<feature type="coiled-coil region" evidence="10">
    <location>
        <begin position="725"/>
        <end position="820"/>
    </location>
</feature>
<feature type="domain" description="RecF/RecN/SMC N-terminal" evidence="12">
    <location>
        <begin position="743"/>
        <end position="1126"/>
    </location>
</feature>
<evidence type="ECO:0000256" key="6">
    <source>
        <dbReference type="ARBA" id="ARBA00022776"/>
    </source>
</evidence>
<dbReference type="AlphaFoldDB" id="A0AAV4B8Q1"/>
<dbReference type="PANTHER" id="PTHR18937:SF12">
    <property type="entry name" value="STRUCTURAL MAINTENANCE OF CHROMOSOMES PROTEIN"/>
    <property type="match status" value="1"/>
</dbReference>
<evidence type="ECO:0000256" key="9">
    <source>
        <dbReference type="ARBA" id="ARBA00023306"/>
    </source>
</evidence>
<evidence type="ECO:0000256" key="3">
    <source>
        <dbReference type="ARBA" id="ARBA00005597"/>
    </source>
</evidence>
<feature type="region of interest" description="Disordered" evidence="11">
    <location>
        <begin position="289"/>
        <end position="372"/>
    </location>
</feature>
<feature type="coiled-coil region" evidence="10">
    <location>
        <begin position="163"/>
        <end position="285"/>
    </location>
</feature>
<dbReference type="EMBL" id="BLXT01004610">
    <property type="protein sequence ID" value="GFO15543.1"/>
    <property type="molecule type" value="Genomic_DNA"/>
</dbReference>
<evidence type="ECO:0000313" key="13">
    <source>
        <dbReference type="EMBL" id="GFO15543.1"/>
    </source>
</evidence>
<evidence type="ECO:0000256" key="4">
    <source>
        <dbReference type="ARBA" id="ARBA00022454"/>
    </source>
</evidence>
<dbReference type="InterPro" id="IPR027417">
    <property type="entry name" value="P-loop_NTPase"/>
</dbReference>
<comment type="subcellular location">
    <subcellularLocation>
        <location evidence="2">Chromosome</location>
    </subcellularLocation>
    <subcellularLocation>
        <location evidence="1">Nucleus</location>
    </subcellularLocation>
</comment>
<keyword evidence="14" id="KW-1185">Reference proteome</keyword>
<dbReference type="GO" id="GO:0003677">
    <property type="term" value="F:DNA binding"/>
    <property type="evidence" value="ECO:0007669"/>
    <property type="project" value="TreeGrafter"/>
</dbReference>
<name>A0AAV4B8Q1_9GAST</name>
<feature type="compositionally biased region" description="Basic and acidic residues" evidence="11">
    <location>
        <begin position="302"/>
        <end position="318"/>
    </location>
</feature>
<dbReference type="InterPro" id="IPR003395">
    <property type="entry name" value="RecF/RecN/SMC_N"/>
</dbReference>
<evidence type="ECO:0000313" key="14">
    <source>
        <dbReference type="Proteomes" id="UP000735302"/>
    </source>
</evidence>
<dbReference type="Gene3D" id="1.20.1060.20">
    <property type="match status" value="1"/>
</dbReference>
<feature type="compositionally biased region" description="Basic and acidic residues" evidence="11">
    <location>
        <begin position="338"/>
        <end position="353"/>
    </location>
</feature>
<evidence type="ECO:0000256" key="5">
    <source>
        <dbReference type="ARBA" id="ARBA00022618"/>
    </source>
</evidence>
<dbReference type="Pfam" id="PF02463">
    <property type="entry name" value="SMC_N"/>
    <property type="match status" value="2"/>
</dbReference>
<comment type="similarity">
    <text evidence="3">Belongs to the SMC family. SMC1 subfamily.</text>
</comment>
<dbReference type="Proteomes" id="UP000735302">
    <property type="component" value="Unassembled WGS sequence"/>
</dbReference>
<dbReference type="Gene3D" id="3.40.50.300">
    <property type="entry name" value="P-loop containing nucleotide triphosphate hydrolases"/>
    <property type="match status" value="2"/>
</dbReference>
<dbReference type="SUPFAM" id="SSF52540">
    <property type="entry name" value="P-loop containing nucleoside triphosphate hydrolases"/>
    <property type="match status" value="1"/>
</dbReference>
<dbReference type="GO" id="GO:0005634">
    <property type="term" value="C:nucleus"/>
    <property type="evidence" value="ECO:0007669"/>
    <property type="project" value="UniProtKB-SubCell"/>
</dbReference>
<dbReference type="GO" id="GO:0005524">
    <property type="term" value="F:ATP binding"/>
    <property type="evidence" value="ECO:0007669"/>
    <property type="project" value="InterPro"/>
</dbReference>
<dbReference type="InterPro" id="IPR024704">
    <property type="entry name" value="SMC"/>
</dbReference>
<dbReference type="PANTHER" id="PTHR18937">
    <property type="entry name" value="STRUCTURAL MAINTENANCE OF CHROMOSOMES SMC FAMILY MEMBER"/>
    <property type="match status" value="1"/>
</dbReference>
<dbReference type="CDD" id="cd03275">
    <property type="entry name" value="ABC_SMC1_euk"/>
    <property type="match status" value="2"/>
</dbReference>
<evidence type="ECO:0000256" key="8">
    <source>
        <dbReference type="ARBA" id="ARBA00023242"/>
    </source>
</evidence>
<dbReference type="SUPFAM" id="SSF75553">
    <property type="entry name" value="Smc hinge domain"/>
    <property type="match status" value="1"/>
</dbReference>
<gene>
    <name evidence="13" type="ORF">PoB_004204800</name>
</gene>
<keyword evidence="6" id="KW-0498">Mitosis</keyword>
<dbReference type="InterPro" id="IPR028468">
    <property type="entry name" value="Smc1_ABC"/>
</dbReference>
<evidence type="ECO:0000256" key="11">
    <source>
        <dbReference type="SAM" id="MobiDB-lite"/>
    </source>
</evidence>
<keyword evidence="7 10" id="KW-0175">Coiled coil</keyword>
<keyword evidence="5" id="KW-0132">Cell division</keyword>
<dbReference type="PIRSF" id="PIRSF005719">
    <property type="entry name" value="SMC"/>
    <property type="match status" value="1"/>
</dbReference>
<dbReference type="FunFam" id="3.40.50.300:FF:000564">
    <property type="entry name" value="Structural maintenance of chromosomes 1A"/>
    <property type="match status" value="1"/>
</dbReference>
<protein>
    <submittedName>
        <fullName evidence="13">Structural maintenance of chromosomes protein</fullName>
    </submittedName>
</protein>
<dbReference type="GO" id="GO:0008278">
    <property type="term" value="C:cohesin complex"/>
    <property type="evidence" value="ECO:0007669"/>
    <property type="project" value="InterPro"/>
</dbReference>
<evidence type="ECO:0000256" key="10">
    <source>
        <dbReference type="SAM" id="Coils"/>
    </source>
</evidence>
<sequence length="1157" mass="134206">MPGYLKYIEVENFKSYRGKQTIGPFKQFTAIIGPNGSGKSNLMDAISFVMGEKTSNLRSKRLSDLIHGAPIGQPASNKATVIAVYYDNEADRETHFQRIINNNSSEYRIDGHSVTPAQYNEALEKIGILIKAKNFLVFQGTVESIAMKNAKERTAMFEDICKSGEMKDEYEKAKAEMLKAEEDTQFNLNKKKGIAAERKEARLEKEEAERYQRLTEQLAEKQLELQLFKLFHNEREIEEIGDELSKKSRVLEKENKRRDKIEAEIKEKKKEQGLISRELTKLEQQIKESETALNKKRPQYIKAKEQTSHMTKKLDASKKSLKQAVKKHENHNQTVAEIQKELEEAREKKRSFEEELEEESQSQGRSLQLEESQVQQYNRLKEEAGRRAAEYMQELDAIIRDQKMEQDRLDASLRDLTAYQNKLKQRHTELEENKARVAKLEDYITTSRSALEDQRKVEQELAREVNESSSRMDEITRELESVTSQLGEAKVQQYNRLKEEAGRRAAEYMQELDAIIRDQKMEQDRLDASLRDLTAYQNKLKQRHTELEENKARVAKLEDYITTSRSALEDQRKVEQELAREVNESSSRMDEITRELESVTSQLGEAKVDRTESTRATKKAELVDTLKGRYPGVHGRLIDLCVPSHKKYQIAITKVLGKHMDSIPDQQKLERSIDAREVDIKQLRDEMNRVEDAVFKDFCAVIGVPNIRHYEERELRAQQDRARRRMEFENTIHKLDNQLECEKSQDTEELVNKWKDTVKHNEKEVERVKEEEARQMQIIEEEMQRQEKLKQSKLTSKSQVDDMEAEINEVRKRLTVQQKEIAQVQKGINQMEVKLEQRRADRHSLLKSCKMEDIRVPMRRGTMDDIEGEGVDGSQETPMDSLSSQGAKAIYEKEAALDIDYSLLSEDHKELDSGEEVKSVQDTMTKQISDLQTTIQKINAPNMRAMEKLDGVKERFMETSEEFENARRRARTAKTTFERIRKKRYDTFMHCFDHVSTKIDEVYKSLARNQSAQAFLGPENPEEPYLDGINYNCVAPGKRFRPMDNLSGGEKTVAALALLFSINSYQQSPFFVLDEIDAALDNTNIGKVAAYIREQSEKNFQCIVISLKEEFYNRADALIGIYPEQGDCVISNSLTLDLTEYPDPHAHEHDENYFPTH</sequence>
<reference evidence="13 14" key="1">
    <citation type="journal article" date="2021" name="Elife">
        <title>Chloroplast acquisition without the gene transfer in kleptoplastic sea slugs, Plakobranchus ocellatus.</title>
        <authorList>
            <person name="Maeda T."/>
            <person name="Takahashi S."/>
            <person name="Yoshida T."/>
            <person name="Shimamura S."/>
            <person name="Takaki Y."/>
            <person name="Nagai Y."/>
            <person name="Toyoda A."/>
            <person name="Suzuki Y."/>
            <person name="Arimoto A."/>
            <person name="Ishii H."/>
            <person name="Satoh N."/>
            <person name="Nishiyama T."/>
            <person name="Hasebe M."/>
            <person name="Maruyama T."/>
            <person name="Minagawa J."/>
            <person name="Obokata J."/>
            <person name="Shigenobu S."/>
        </authorList>
    </citation>
    <scope>NUCLEOTIDE SEQUENCE [LARGE SCALE GENOMIC DNA]</scope>
</reference>
<evidence type="ECO:0000256" key="1">
    <source>
        <dbReference type="ARBA" id="ARBA00004123"/>
    </source>
</evidence>
<dbReference type="InterPro" id="IPR036277">
    <property type="entry name" value="SMC_hinge_sf"/>
</dbReference>
<dbReference type="FunFam" id="3.40.50.300:FF:000562">
    <property type="entry name" value="Structural maintenance of chromosomes protein"/>
    <property type="match status" value="1"/>
</dbReference>
<evidence type="ECO:0000256" key="7">
    <source>
        <dbReference type="ARBA" id="ARBA00023054"/>
    </source>
</evidence>
<feature type="coiled-coil region" evidence="10">
    <location>
        <begin position="666"/>
        <end position="693"/>
    </location>
</feature>